<reference evidence="2" key="1">
    <citation type="submission" date="2013-05" db="EMBL/GenBank/DDBJ databases">
        <title>Genome assembly of Cystobacter fuscus DSM 2262.</title>
        <authorList>
            <person name="Sharma G."/>
            <person name="Khatri I."/>
            <person name="Kaur C."/>
            <person name="Mayilraj S."/>
            <person name="Subramanian S."/>
        </authorList>
    </citation>
    <scope>NUCLEOTIDE SEQUENCE [LARGE SCALE GENOMIC DNA]</scope>
    <source>
        <strain evidence="2">DSM 2262</strain>
    </source>
</reference>
<dbReference type="GO" id="GO:0006508">
    <property type="term" value="P:proteolysis"/>
    <property type="evidence" value="ECO:0007669"/>
    <property type="project" value="InterPro"/>
</dbReference>
<gene>
    <name evidence="2" type="ORF">D187_010526</name>
</gene>
<proteinExistence type="predicted"/>
<keyword evidence="2" id="KW-0031">Aminopeptidase</keyword>
<keyword evidence="2" id="KW-0645">Protease</keyword>
<dbReference type="GO" id="GO:0070006">
    <property type="term" value="F:metalloaminopeptidase activity"/>
    <property type="evidence" value="ECO:0007669"/>
    <property type="project" value="InterPro"/>
</dbReference>
<dbReference type="SUPFAM" id="SSF52949">
    <property type="entry name" value="Macro domain-like"/>
    <property type="match status" value="1"/>
</dbReference>
<organism evidence="2 3">
    <name type="scientific">Cystobacter fuscus (strain ATCC 25194 / DSM 2262 / NBRC 100088 / M29)</name>
    <dbReference type="NCBI Taxonomy" id="1242864"/>
    <lineage>
        <taxon>Bacteria</taxon>
        <taxon>Pseudomonadati</taxon>
        <taxon>Myxococcota</taxon>
        <taxon>Myxococcia</taxon>
        <taxon>Myxococcales</taxon>
        <taxon>Cystobacterineae</taxon>
        <taxon>Archangiaceae</taxon>
        <taxon>Cystobacter</taxon>
    </lineage>
</organism>
<accession>S9PHM1</accession>
<protein>
    <submittedName>
        <fullName evidence="2">Cytosol aminopeptidase</fullName>
    </submittedName>
</protein>
<dbReference type="Gene3D" id="3.40.220.10">
    <property type="entry name" value="Leucine Aminopeptidase, subunit E, domain 1"/>
    <property type="match status" value="1"/>
</dbReference>
<evidence type="ECO:0000259" key="1">
    <source>
        <dbReference type="Pfam" id="PF02789"/>
    </source>
</evidence>
<evidence type="ECO:0000313" key="3">
    <source>
        <dbReference type="Proteomes" id="UP000011682"/>
    </source>
</evidence>
<evidence type="ECO:0000313" key="2">
    <source>
        <dbReference type="EMBL" id="EPX61907.1"/>
    </source>
</evidence>
<dbReference type="Proteomes" id="UP000011682">
    <property type="component" value="Unassembled WGS sequence"/>
</dbReference>
<dbReference type="InterPro" id="IPR008283">
    <property type="entry name" value="Peptidase_M17_N"/>
</dbReference>
<dbReference type="Pfam" id="PF02789">
    <property type="entry name" value="Peptidase_M17_N"/>
    <property type="match status" value="1"/>
</dbReference>
<feature type="domain" description="Peptidase M17 leucyl aminopeptidase N-terminal" evidence="1">
    <location>
        <begin position="95"/>
        <end position="209"/>
    </location>
</feature>
<comment type="caution">
    <text evidence="2">The sequence shown here is derived from an EMBL/GenBank/DDBJ whole genome shotgun (WGS) entry which is preliminary data.</text>
</comment>
<dbReference type="AlphaFoldDB" id="S9PHM1"/>
<dbReference type="eggNOG" id="ENOG5031FHZ">
    <property type="taxonomic scope" value="Bacteria"/>
</dbReference>
<dbReference type="InterPro" id="IPR043472">
    <property type="entry name" value="Macro_dom-like"/>
</dbReference>
<dbReference type="EMBL" id="ANAH02000009">
    <property type="protein sequence ID" value="EPX61907.1"/>
    <property type="molecule type" value="Genomic_DNA"/>
</dbReference>
<keyword evidence="2" id="KW-0378">Hydrolase</keyword>
<sequence length="274" mass="29951">MNTFSNTLREFNGEQVIPDNSQEKVMRLMMKQGWLALGVVLSLGMPFQGLAGDAKTPEKTFDAPMGLKLSVKQIGPVTQVTDLQILCVLKHDPAGDQYIEAMQDFNAKQGGLLSSLRERGEFVGELGETFLYTPPPRSITPKRVLLIGVGEAKDVSLDKLRLVGRIALREAVRLGAKNVSFAPTLRDQGSTVIDVGEGDAAVVEQMLLAYDTEKRLQQQGLAPKFNLSSWVIEAGPKYFEGVTTHVEDAVKAANEQIKQRVDKPYVSATPAPAR</sequence>
<name>S9PHM1_CYSF2</name>
<keyword evidence="3" id="KW-1185">Reference proteome</keyword>